<reference evidence="3" key="1">
    <citation type="journal article" date="2017" name="Nat. Microbiol.">
        <title>Global analysis of biosynthetic gene clusters reveals vast potential of secondary metabolite production in Penicillium species.</title>
        <authorList>
            <person name="Nielsen J.C."/>
            <person name="Grijseels S."/>
            <person name="Prigent S."/>
            <person name="Ji B."/>
            <person name="Dainat J."/>
            <person name="Nielsen K.F."/>
            <person name="Frisvad J.C."/>
            <person name="Workman M."/>
            <person name="Nielsen J."/>
        </authorList>
    </citation>
    <scope>NUCLEOTIDE SEQUENCE [LARGE SCALE GENOMIC DNA]</scope>
    <source>
        <strain evidence="3">IBT 11843</strain>
    </source>
</reference>
<dbReference type="STRING" id="69771.A0A1V6PC65"/>
<protein>
    <submittedName>
        <fullName evidence="2">Uncharacterized protein</fullName>
    </submittedName>
</protein>
<name>A0A1V6PC65_PENDC</name>
<proteinExistence type="predicted"/>
<comment type="caution">
    <text evidence="2">The sequence shown here is derived from an EMBL/GenBank/DDBJ whole genome shotgun (WGS) entry which is preliminary data.</text>
</comment>
<keyword evidence="3" id="KW-1185">Reference proteome</keyword>
<dbReference type="Proteomes" id="UP000191522">
    <property type="component" value="Unassembled WGS sequence"/>
</dbReference>
<evidence type="ECO:0000313" key="3">
    <source>
        <dbReference type="Proteomes" id="UP000191522"/>
    </source>
</evidence>
<dbReference type="OMA" id="LTRWHIN"/>
<organism evidence="2 3">
    <name type="scientific">Penicillium decumbens</name>
    <dbReference type="NCBI Taxonomy" id="69771"/>
    <lineage>
        <taxon>Eukaryota</taxon>
        <taxon>Fungi</taxon>
        <taxon>Dikarya</taxon>
        <taxon>Ascomycota</taxon>
        <taxon>Pezizomycotina</taxon>
        <taxon>Eurotiomycetes</taxon>
        <taxon>Eurotiomycetidae</taxon>
        <taxon>Eurotiales</taxon>
        <taxon>Aspergillaceae</taxon>
        <taxon>Penicillium</taxon>
    </lineage>
</organism>
<feature type="region of interest" description="Disordered" evidence="1">
    <location>
        <begin position="1"/>
        <end position="41"/>
    </location>
</feature>
<sequence length="316" mass="34992">MESPSSNPSSSSSSESTTSPQAPVFSPVSTESTFSPSSDLSSASQPWACTFSARSHQSKPDLLGFIKRILGSKANQVNDLHFTDIPPDLGPFIITWLDENSPRKFRKTWNSRDCVLHLKMPTAIHNCVLPWFFRCCSDWLRDGIITRVEQDGIHPQVGTTSTLAYSPYTQSSKEPDLLLRPKNGERLPSVAVEVGWSEGMAALEADCELLLRGSGGTIKVVVLIKWTLRRRSQTVSGEASVWMLNSSDQPVKRQTEVIFPRPIFPTAQGLVLTRGQIWRGSLEPTRNPDEVMTLDIDLLREEAVVELADMGLRPAV</sequence>
<evidence type="ECO:0000256" key="1">
    <source>
        <dbReference type="SAM" id="MobiDB-lite"/>
    </source>
</evidence>
<accession>A0A1V6PC65</accession>
<dbReference type="AlphaFoldDB" id="A0A1V6PC65"/>
<dbReference type="EMBL" id="MDYL01000010">
    <property type="protein sequence ID" value="OQD74650.1"/>
    <property type="molecule type" value="Genomic_DNA"/>
</dbReference>
<dbReference type="OrthoDB" id="4368470at2759"/>
<evidence type="ECO:0000313" key="2">
    <source>
        <dbReference type="EMBL" id="OQD74650.1"/>
    </source>
</evidence>
<gene>
    <name evidence="2" type="ORF">PENDEC_c010G03065</name>
</gene>